<feature type="domain" description="Xylose isomerase-like TIM barrel" evidence="3">
    <location>
        <begin position="107"/>
        <end position="329"/>
    </location>
</feature>
<dbReference type="Proteomes" id="UP000317429">
    <property type="component" value="Chromosome"/>
</dbReference>
<dbReference type="PANTHER" id="PTHR43489:SF7">
    <property type="entry name" value="3-DEHYDRO-D-GULOSIDE 4-EPIMERASE-RELATED"/>
    <property type="match status" value="1"/>
</dbReference>
<dbReference type="SUPFAM" id="SSF51658">
    <property type="entry name" value="Xylose isomerase-like"/>
    <property type="match status" value="1"/>
</dbReference>
<dbReference type="InterPro" id="IPR050417">
    <property type="entry name" value="Sugar_Epim/Isomerase"/>
</dbReference>
<keyword evidence="1 4" id="KW-0413">Isomerase</keyword>
<dbReference type="PANTHER" id="PTHR43489">
    <property type="entry name" value="ISOMERASE"/>
    <property type="match status" value="1"/>
</dbReference>
<organism evidence="4 5">
    <name type="scientific">Pirellulimonas nuda</name>
    <dbReference type="NCBI Taxonomy" id="2528009"/>
    <lineage>
        <taxon>Bacteria</taxon>
        <taxon>Pseudomonadati</taxon>
        <taxon>Planctomycetota</taxon>
        <taxon>Planctomycetia</taxon>
        <taxon>Pirellulales</taxon>
        <taxon>Lacipirellulaceae</taxon>
        <taxon>Pirellulimonas</taxon>
    </lineage>
</organism>
<keyword evidence="5" id="KW-1185">Reference proteome</keyword>
<reference evidence="4 5" key="1">
    <citation type="submission" date="2019-02" db="EMBL/GenBank/DDBJ databases">
        <title>Deep-cultivation of Planctomycetes and their phenomic and genomic characterization uncovers novel biology.</title>
        <authorList>
            <person name="Wiegand S."/>
            <person name="Jogler M."/>
            <person name="Boedeker C."/>
            <person name="Pinto D."/>
            <person name="Vollmers J."/>
            <person name="Rivas-Marin E."/>
            <person name="Kohn T."/>
            <person name="Peeters S.H."/>
            <person name="Heuer A."/>
            <person name="Rast P."/>
            <person name="Oberbeckmann S."/>
            <person name="Bunk B."/>
            <person name="Jeske O."/>
            <person name="Meyerdierks A."/>
            <person name="Storesund J.E."/>
            <person name="Kallscheuer N."/>
            <person name="Luecker S."/>
            <person name="Lage O.M."/>
            <person name="Pohl T."/>
            <person name="Merkel B.J."/>
            <person name="Hornburger P."/>
            <person name="Mueller R.-W."/>
            <person name="Bruemmer F."/>
            <person name="Labrenz M."/>
            <person name="Spormann A.M."/>
            <person name="Op den Camp H."/>
            <person name="Overmann J."/>
            <person name="Amann R."/>
            <person name="Jetten M.S.M."/>
            <person name="Mascher T."/>
            <person name="Medema M.H."/>
            <person name="Devos D.P."/>
            <person name="Kaster A.-K."/>
            <person name="Ovreas L."/>
            <person name="Rohde M."/>
            <person name="Galperin M.Y."/>
            <person name="Jogler C."/>
        </authorList>
    </citation>
    <scope>NUCLEOTIDE SEQUENCE [LARGE SCALE GENOMIC DNA]</scope>
    <source>
        <strain evidence="4 5">Pla175</strain>
    </source>
</reference>
<feature type="region of interest" description="Disordered" evidence="2">
    <location>
        <begin position="14"/>
        <end position="42"/>
    </location>
</feature>
<dbReference type="GO" id="GO:0034015">
    <property type="term" value="F:L-ribulose-5-phosphate 3-epimerase activity"/>
    <property type="evidence" value="ECO:0007669"/>
    <property type="project" value="UniProtKB-EC"/>
</dbReference>
<dbReference type="InterPro" id="IPR013022">
    <property type="entry name" value="Xyl_isomerase-like_TIM-brl"/>
</dbReference>
<name>A0A518DEA1_9BACT</name>
<accession>A0A518DEA1</accession>
<dbReference type="AlphaFoldDB" id="A0A518DEA1"/>
<dbReference type="Pfam" id="PF01261">
    <property type="entry name" value="AP_endonuc_2"/>
    <property type="match status" value="1"/>
</dbReference>
<evidence type="ECO:0000256" key="1">
    <source>
        <dbReference type="ARBA" id="ARBA00023235"/>
    </source>
</evidence>
<protein>
    <submittedName>
        <fullName evidence="4">L-ribulose-5-phosphate 3-epimerase UlaE</fullName>
        <ecNumber evidence="4">5.1.3.22</ecNumber>
    </submittedName>
</protein>
<evidence type="ECO:0000259" key="3">
    <source>
        <dbReference type="Pfam" id="PF01261"/>
    </source>
</evidence>
<evidence type="ECO:0000256" key="2">
    <source>
        <dbReference type="SAM" id="MobiDB-lite"/>
    </source>
</evidence>
<evidence type="ECO:0000313" key="5">
    <source>
        <dbReference type="Proteomes" id="UP000317429"/>
    </source>
</evidence>
<dbReference type="InterPro" id="IPR036237">
    <property type="entry name" value="Xyl_isomerase-like_sf"/>
</dbReference>
<dbReference type="KEGG" id="pnd:Pla175_32040"/>
<sequence length="344" mass="37609">MNVRFLAEARRFSQTSRELNMPSPIGTSTPVHPPTEPTGPAVSRRGFVQRLSAASLLGAGWTVVPRRVAAAPTAPAADSNKGRIFKSVKWGMIAIEGPAETTTLDRFRLCKELGYDGMELVSPEGPSAAEVRAASEATGMPVHGLVDMKHWDVRLSSPDPKVRDQGREFFEQSLRDCHAYGGSSVLLVPGNVGGADETHDDVWRRSIEQIRLTLPLASRLGVRVLIENVWNGFCENPDEARDYLDEIDSPWVGAYFDIGNVRKFAPSEEWVRTLGPRIVKLDVKDWGASSGFCKIGDGDVNWPAVRQALAEIGFTGWCTAEVEGGGRERLADIAQRMNKVLALA</sequence>
<dbReference type="Gene3D" id="3.20.20.150">
    <property type="entry name" value="Divalent-metal-dependent TIM barrel enzymes"/>
    <property type="match status" value="1"/>
</dbReference>
<dbReference type="EC" id="5.1.3.22" evidence="4"/>
<evidence type="ECO:0000313" key="4">
    <source>
        <dbReference type="EMBL" id="QDU89808.1"/>
    </source>
</evidence>
<proteinExistence type="predicted"/>
<dbReference type="EMBL" id="CP036291">
    <property type="protein sequence ID" value="QDU89808.1"/>
    <property type="molecule type" value="Genomic_DNA"/>
</dbReference>
<gene>
    <name evidence="4" type="primary">ulaE_2</name>
    <name evidence="4" type="ORF">Pla175_32040</name>
</gene>